<dbReference type="AlphaFoldDB" id="A0AAV9VAH4"/>
<sequence length="174" mass="20345">MPCTSCFKEQHVNDIERSRASAFTIQIQFRQSLIYRVDTNDRRTYNYRARLPHSSVNPIVARRENNGFVTYEYPDPEIFPATVAQFVRMNASKMMYLLAFYDLTAIRMVWSAEGNWRPRALVIPLTEDSIEEHKYECMTPIAQHLGLKLWKIHDETLDLLRASSTFKPDTYGST</sequence>
<evidence type="ECO:0000313" key="1">
    <source>
        <dbReference type="EMBL" id="KAK6355498.1"/>
    </source>
</evidence>
<keyword evidence="2" id="KW-1185">Reference proteome</keyword>
<dbReference type="Proteomes" id="UP001375240">
    <property type="component" value="Unassembled WGS sequence"/>
</dbReference>
<proteinExistence type="predicted"/>
<evidence type="ECO:0000313" key="2">
    <source>
        <dbReference type="Proteomes" id="UP001375240"/>
    </source>
</evidence>
<dbReference type="EMBL" id="JAVHNQ010000002">
    <property type="protein sequence ID" value="KAK6355498.1"/>
    <property type="molecule type" value="Genomic_DNA"/>
</dbReference>
<gene>
    <name evidence="1" type="ORF">TWF696_004595</name>
</gene>
<name>A0AAV9VAH4_9PEZI</name>
<evidence type="ECO:0008006" key="3">
    <source>
        <dbReference type="Google" id="ProtNLM"/>
    </source>
</evidence>
<reference evidence="1 2" key="1">
    <citation type="submission" date="2019-10" db="EMBL/GenBank/DDBJ databases">
        <authorList>
            <person name="Palmer J.M."/>
        </authorList>
    </citation>
    <scope>NUCLEOTIDE SEQUENCE [LARGE SCALE GENOMIC DNA]</scope>
    <source>
        <strain evidence="1 2">TWF696</strain>
    </source>
</reference>
<comment type="caution">
    <text evidence="1">The sequence shown here is derived from an EMBL/GenBank/DDBJ whole genome shotgun (WGS) entry which is preliminary data.</text>
</comment>
<protein>
    <recommendedName>
        <fullName evidence="3">Fungal-type protein kinase domain-containing protein</fullName>
    </recommendedName>
</protein>
<organism evidence="1 2">
    <name type="scientific">Orbilia brochopaga</name>
    <dbReference type="NCBI Taxonomy" id="3140254"/>
    <lineage>
        <taxon>Eukaryota</taxon>
        <taxon>Fungi</taxon>
        <taxon>Dikarya</taxon>
        <taxon>Ascomycota</taxon>
        <taxon>Pezizomycotina</taxon>
        <taxon>Orbiliomycetes</taxon>
        <taxon>Orbiliales</taxon>
        <taxon>Orbiliaceae</taxon>
        <taxon>Orbilia</taxon>
    </lineage>
</organism>
<accession>A0AAV9VAH4</accession>